<accession>G1XHV6</accession>
<organism evidence="1 2">
    <name type="scientific">Arthrobotrys oligospora (strain ATCC 24927 / CBS 115.81 / DSM 1491)</name>
    <name type="common">Nematode-trapping fungus</name>
    <name type="synonym">Didymozoophaga oligospora</name>
    <dbReference type="NCBI Taxonomy" id="756982"/>
    <lineage>
        <taxon>Eukaryota</taxon>
        <taxon>Fungi</taxon>
        <taxon>Dikarya</taxon>
        <taxon>Ascomycota</taxon>
        <taxon>Pezizomycotina</taxon>
        <taxon>Orbiliomycetes</taxon>
        <taxon>Orbiliales</taxon>
        <taxon>Orbiliaceae</taxon>
        <taxon>Orbilia</taxon>
        <taxon>Orbilia oligospora</taxon>
    </lineage>
</organism>
<keyword evidence="2" id="KW-1185">Reference proteome</keyword>
<evidence type="ECO:0000313" key="2">
    <source>
        <dbReference type="Proteomes" id="UP000008784"/>
    </source>
</evidence>
<dbReference type="HOGENOM" id="CLU_936818_0_0_1"/>
<protein>
    <recommendedName>
        <fullName evidence="3">Arrestin-like N-terminal domain-containing protein</fullName>
    </recommendedName>
</protein>
<dbReference type="Proteomes" id="UP000008784">
    <property type="component" value="Unassembled WGS sequence"/>
</dbReference>
<reference evidence="1 2" key="1">
    <citation type="journal article" date="2011" name="PLoS Pathog.">
        <title>Genomic and proteomic analyses of the fungus Arthrobotrys oligospora provide insights into nematode-trap formation.</title>
        <authorList>
            <person name="Yang J."/>
            <person name="Wang L."/>
            <person name="Ji X."/>
            <person name="Feng Y."/>
            <person name="Li X."/>
            <person name="Zou C."/>
            <person name="Xu J."/>
            <person name="Ren Y."/>
            <person name="Mi Q."/>
            <person name="Wu J."/>
            <person name="Liu S."/>
            <person name="Liu Y."/>
            <person name="Huang X."/>
            <person name="Wang H."/>
            <person name="Niu X."/>
            <person name="Li J."/>
            <person name="Liang L."/>
            <person name="Luo Y."/>
            <person name="Ji K."/>
            <person name="Zhou W."/>
            <person name="Yu Z."/>
            <person name="Li G."/>
            <person name="Liu Y."/>
            <person name="Li L."/>
            <person name="Qiao M."/>
            <person name="Feng L."/>
            <person name="Zhang K.-Q."/>
        </authorList>
    </citation>
    <scope>NUCLEOTIDE SEQUENCE [LARGE SCALE GENOMIC DNA]</scope>
    <source>
        <strain evidence="2">ATCC 24927 / CBS 115.81 / DSM 1491</strain>
    </source>
</reference>
<proteinExistence type="predicted"/>
<name>G1XHV6_ARTOA</name>
<dbReference type="AlphaFoldDB" id="G1XHV6"/>
<dbReference type="RefSeq" id="XP_011124068.1">
    <property type="nucleotide sequence ID" value="XM_011125766.1"/>
</dbReference>
<dbReference type="InParanoid" id="G1XHV6"/>
<gene>
    <name evidence="1" type="ORF">AOL_s00091g8</name>
</gene>
<comment type="caution">
    <text evidence="1">The sequence shown here is derived from an EMBL/GenBank/DDBJ whole genome shotgun (WGS) entry which is preliminary data.</text>
</comment>
<evidence type="ECO:0008006" key="3">
    <source>
        <dbReference type="Google" id="ProtNLM"/>
    </source>
</evidence>
<dbReference type="EMBL" id="ADOT01000163">
    <property type="protein sequence ID" value="EGX47264.1"/>
    <property type="molecule type" value="Genomic_DNA"/>
</dbReference>
<evidence type="ECO:0000313" key="1">
    <source>
        <dbReference type="EMBL" id="EGX47264.1"/>
    </source>
</evidence>
<dbReference type="GeneID" id="22895119"/>
<sequence length="297" mass="33005">MISTSLSFDLQPPILILFGPPKSCLGGAISGTIRSNLKPMLICRAALICVTTTRNSCCRQCNTTKTVVDFTTFQTNIGEYQVPIWFNVPGNSPSSTKCIFGSVAYHIQATVEFNNGMSVEIHERLKISRSEYDIHQLSFRFPPPLSPAAPSYDGVQFFIPSVFTIGESFRLKFELRTIGGWQLDSMEIKAYQNIESIGIPCQSHTKKRDHTFIQCRSNLVAELICQDSWKISGRTPNQLTVGELEVPFQGGELAETMVSSHSKGKLTISHIFVITIFLAEKKVGLHVEPLNKKRSGV</sequence>
<dbReference type="Gene3D" id="2.60.40.640">
    <property type="match status" value="1"/>
</dbReference>
<dbReference type="InterPro" id="IPR014752">
    <property type="entry name" value="Arrestin-like_C"/>
</dbReference>